<comment type="caution">
    <text evidence="2">The sequence shown here is derived from an EMBL/GenBank/DDBJ whole genome shotgun (WGS) entry which is preliminary data.</text>
</comment>
<evidence type="ECO:0000256" key="1">
    <source>
        <dbReference type="SAM" id="MobiDB-lite"/>
    </source>
</evidence>
<name>A0A1Q8I197_9ACTO</name>
<sequence>MSPRKKPTAKTRQSTTPRKPAAPRPTKVTLSRVKEILICVDVPAMVSWDGSLVGLTDNSALRFQVVPDLLTVSIQWHSKAPFYMLEALCILVESWNASPDNDDMLRAYVVHSPEDDSVLLCAASTLPVSAGMTDDQLGHYLREAIDACMFFEEFLEETFPQTRFDDFAKDAGIPIPDSPEELLAELGGEPAEAVSQLVERARVLLDSDMDSASMLLTQASRIAEANGLDPVEMGIHDVFAATMEKVLGQPEMLGSREEVLGRAMLEALKAERDEPDHAEGDESDGPNEPAESNMLDDGQAEAAIADLFGLRGLGRVPSRLPALTLPLVVEALNPDYDFLEKDDAVIIPIGDDACELVVGVEGTELIVTARWSGMTPLDRVLAPMVANDWNVVSHVMGVRTGFADRMGEAISDAATTGQAPPQAGDSVLKARPDTGGDIIARASWCLGAGVSKAQIVAMVDAAAAEVEDIGLFLRGEVGI</sequence>
<evidence type="ECO:0000313" key="2">
    <source>
        <dbReference type="EMBL" id="OLL14882.1"/>
    </source>
</evidence>
<dbReference type="RefSeq" id="WP_075249153.1">
    <property type="nucleotide sequence ID" value="NZ_MSGO01000028.1"/>
</dbReference>
<dbReference type="EMBL" id="MSGO01000028">
    <property type="protein sequence ID" value="OLL14882.1"/>
    <property type="molecule type" value="Genomic_DNA"/>
</dbReference>
<feature type="compositionally biased region" description="Low complexity" evidence="1">
    <location>
        <begin position="15"/>
        <end position="27"/>
    </location>
</feature>
<feature type="region of interest" description="Disordered" evidence="1">
    <location>
        <begin position="271"/>
        <end position="294"/>
    </location>
</feature>
<dbReference type="Proteomes" id="UP000185736">
    <property type="component" value="Unassembled WGS sequence"/>
</dbReference>
<accession>A0A1Q8I197</accession>
<gene>
    <name evidence="2" type="ORF">BKH32_06330</name>
</gene>
<dbReference type="AlphaFoldDB" id="A0A1Q8I197"/>
<evidence type="ECO:0000313" key="3">
    <source>
        <dbReference type="Proteomes" id="UP000185736"/>
    </source>
</evidence>
<feature type="compositionally biased region" description="Basic and acidic residues" evidence="1">
    <location>
        <begin position="271"/>
        <end position="280"/>
    </location>
</feature>
<reference evidence="2 3" key="1">
    <citation type="submission" date="2016-12" db="EMBL/GenBank/DDBJ databases">
        <title>Genomic comparison of strains in the 'Actinomyces naeslundii' group.</title>
        <authorList>
            <person name="Mughal S.R."/>
            <person name="Do T."/>
            <person name="Gilbert S.C."/>
            <person name="Witherden E.A."/>
            <person name="Didelot X."/>
            <person name="Beighton D."/>
        </authorList>
    </citation>
    <scope>NUCLEOTIDE SEQUENCE [LARGE SCALE GENOMIC DNA]</scope>
    <source>
        <strain evidence="2 3">S64C</strain>
    </source>
</reference>
<feature type="region of interest" description="Disordered" evidence="1">
    <location>
        <begin position="1"/>
        <end position="27"/>
    </location>
</feature>
<protein>
    <recommendedName>
        <fullName evidence="4">YbjN domain-containing protein</fullName>
    </recommendedName>
</protein>
<proteinExistence type="predicted"/>
<evidence type="ECO:0008006" key="4">
    <source>
        <dbReference type="Google" id="ProtNLM"/>
    </source>
</evidence>
<organism evidence="2 3">
    <name type="scientific">Actinomyces oris</name>
    <dbReference type="NCBI Taxonomy" id="544580"/>
    <lineage>
        <taxon>Bacteria</taxon>
        <taxon>Bacillati</taxon>
        <taxon>Actinomycetota</taxon>
        <taxon>Actinomycetes</taxon>
        <taxon>Actinomycetales</taxon>
        <taxon>Actinomycetaceae</taxon>
        <taxon>Actinomyces</taxon>
    </lineage>
</organism>